<proteinExistence type="predicted"/>
<keyword evidence="1" id="KW-0479">Metal-binding</keyword>
<evidence type="ECO:0000256" key="2">
    <source>
        <dbReference type="SAM" id="MobiDB-lite"/>
    </source>
</evidence>
<evidence type="ECO:0000256" key="1">
    <source>
        <dbReference type="PIRSR" id="PIRSR619791-2"/>
    </source>
</evidence>
<reference evidence="3" key="2">
    <citation type="submission" date="2025-09" db="UniProtKB">
        <authorList>
            <consortium name="Ensembl"/>
        </authorList>
    </citation>
    <scope>IDENTIFICATION</scope>
</reference>
<dbReference type="PROSITE" id="PS50292">
    <property type="entry name" value="PEROXIDASE_3"/>
    <property type="match status" value="1"/>
</dbReference>
<dbReference type="Proteomes" id="UP000694419">
    <property type="component" value="Unplaced"/>
</dbReference>
<dbReference type="GO" id="GO:0005615">
    <property type="term" value="C:extracellular space"/>
    <property type="evidence" value="ECO:0007669"/>
    <property type="project" value="TreeGrafter"/>
</dbReference>
<dbReference type="InterPro" id="IPR010255">
    <property type="entry name" value="Haem_peroxidase_sf"/>
</dbReference>
<dbReference type="PANTHER" id="PTHR11475:SF63">
    <property type="entry name" value="EOSINOPHIL PEROXIDASE"/>
    <property type="match status" value="1"/>
</dbReference>
<keyword evidence="1" id="KW-0408">Iron</keyword>
<dbReference type="PANTHER" id="PTHR11475">
    <property type="entry name" value="OXIDASE/PEROXIDASE"/>
    <property type="match status" value="1"/>
</dbReference>
<feature type="binding site" description="axial binding residue" evidence="1">
    <location>
        <position position="139"/>
    </location>
    <ligand>
        <name>heme b</name>
        <dbReference type="ChEBI" id="CHEBI:60344"/>
    </ligand>
    <ligandPart>
        <name>Fe</name>
        <dbReference type="ChEBI" id="CHEBI:18248"/>
    </ligandPart>
</feature>
<organism evidence="3 4">
    <name type="scientific">Calidris pygmaea</name>
    <name type="common">Spoon-billed sandpiper</name>
    <dbReference type="NCBI Taxonomy" id="425635"/>
    <lineage>
        <taxon>Eukaryota</taxon>
        <taxon>Metazoa</taxon>
        <taxon>Chordata</taxon>
        <taxon>Craniata</taxon>
        <taxon>Vertebrata</taxon>
        <taxon>Euteleostomi</taxon>
        <taxon>Archelosauria</taxon>
        <taxon>Archosauria</taxon>
        <taxon>Dinosauria</taxon>
        <taxon>Saurischia</taxon>
        <taxon>Theropoda</taxon>
        <taxon>Coelurosauria</taxon>
        <taxon>Aves</taxon>
        <taxon>Neognathae</taxon>
        <taxon>Neoaves</taxon>
        <taxon>Charadriiformes</taxon>
        <taxon>Scolopacidae</taxon>
        <taxon>Calidris</taxon>
    </lineage>
</organism>
<dbReference type="Pfam" id="PF03098">
    <property type="entry name" value="An_peroxidase"/>
    <property type="match status" value="1"/>
</dbReference>
<accession>A0A8C3JIB5</accession>
<dbReference type="GO" id="GO:0020037">
    <property type="term" value="F:heme binding"/>
    <property type="evidence" value="ECO:0007669"/>
    <property type="project" value="InterPro"/>
</dbReference>
<dbReference type="InterPro" id="IPR019791">
    <property type="entry name" value="Haem_peroxidase_animal"/>
</dbReference>
<dbReference type="Ensembl" id="ENSCPGT00000008972.1">
    <property type="protein sequence ID" value="ENSCPGP00000008162.1"/>
    <property type="gene ID" value="ENSCPGG00000005810.1"/>
</dbReference>
<dbReference type="GO" id="GO:0004601">
    <property type="term" value="F:peroxidase activity"/>
    <property type="evidence" value="ECO:0007669"/>
    <property type="project" value="InterPro"/>
</dbReference>
<protein>
    <submittedName>
        <fullName evidence="3">Uncharacterized protein</fullName>
    </submittedName>
</protein>
<dbReference type="GO" id="GO:0046872">
    <property type="term" value="F:metal ion binding"/>
    <property type="evidence" value="ECO:0007669"/>
    <property type="project" value="UniProtKB-KW"/>
</dbReference>
<dbReference type="GO" id="GO:0006979">
    <property type="term" value="P:response to oxidative stress"/>
    <property type="evidence" value="ECO:0007669"/>
    <property type="project" value="InterPro"/>
</dbReference>
<keyword evidence="1" id="KW-0349">Heme</keyword>
<dbReference type="AlphaFoldDB" id="A0A8C3JIB5"/>
<keyword evidence="4" id="KW-1185">Reference proteome</keyword>
<reference evidence="3" key="1">
    <citation type="submission" date="2025-08" db="UniProtKB">
        <authorList>
            <consortium name="Ensembl"/>
        </authorList>
    </citation>
    <scope>IDENTIFICATION</scope>
</reference>
<dbReference type="SUPFAM" id="SSF48113">
    <property type="entry name" value="Heme-dependent peroxidases"/>
    <property type="match status" value="1"/>
</dbReference>
<dbReference type="GO" id="GO:0042742">
    <property type="term" value="P:defense response to bacterium"/>
    <property type="evidence" value="ECO:0007669"/>
    <property type="project" value="TreeGrafter"/>
</dbReference>
<evidence type="ECO:0000313" key="4">
    <source>
        <dbReference type="Proteomes" id="UP000694419"/>
    </source>
</evidence>
<evidence type="ECO:0000313" key="3">
    <source>
        <dbReference type="Ensembl" id="ENSCPGP00000008162.1"/>
    </source>
</evidence>
<name>A0A8C3JIB5_9CHAR</name>
<dbReference type="InterPro" id="IPR037120">
    <property type="entry name" value="Haem_peroxidase_sf_animal"/>
</dbReference>
<sequence>MSGNTLVPSPRHQQAEDPSAQVEEERGSGMSSVLLLPDVPETVLPTLHFHANHCMFMQISSLLEGAWAGETRSPGNGLLCLCLELCCLWHGTVIITFSDFLPLLLGSGFQRLILLYQGCNESVGPQVFNIFTLAFPIAHTSVPPTVDCLNQNYKPIDPKILLRNTSFAVWRIVKEGGIDLFLWILMANQAKLMTQQPMVVDELWDQMFEKVERTGFDLPTLNLQLSRDRGLSGYNSWRQFCGISQPSVLETLAQVLRNHGLAENVMQLYGTTKNIDIWIGALAESFVNGGRVGPLMTCLIGIQFRNALDGDRFWWFFTSQQRSSLAQTFLSQIMCDSTHISEVPRLTFKANKYPFGFVSSWNSERTEEGTERCISFKQQRVPACKCEIIRAPKQSS</sequence>
<dbReference type="Gene3D" id="1.10.640.10">
    <property type="entry name" value="Haem peroxidase domain superfamily, animal type"/>
    <property type="match status" value="1"/>
</dbReference>
<feature type="region of interest" description="Disordered" evidence="2">
    <location>
        <begin position="1"/>
        <end position="23"/>
    </location>
</feature>